<name>A0AAD7CDV3_9AGAR</name>
<proteinExistence type="predicted"/>
<dbReference type="Proteomes" id="UP001221142">
    <property type="component" value="Unassembled WGS sequence"/>
</dbReference>
<evidence type="ECO:0000313" key="1">
    <source>
        <dbReference type="EMBL" id="KAJ7646634.1"/>
    </source>
</evidence>
<reference evidence="1" key="1">
    <citation type="submission" date="2023-03" db="EMBL/GenBank/DDBJ databases">
        <title>Massive genome expansion in bonnet fungi (Mycena s.s.) driven by repeated elements and novel gene families across ecological guilds.</title>
        <authorList>
            <consortium name="Lawrence Berkeley National Laboratory"/>
            <person name="Harder C.B."/>
            <person name="Miyauchi S."/>
            <person name="Viragh M."/>
            <person name="Kuo A."/>
            <person name="Thoen E."/>
            <person name="Andreopoulos B."/>
            <person name="Lu D."/>
            <person name="Skrede I."/>
            <person name="Drula E."/>
            <person name="Henrissat B."/>
            <person name="Morin E."/>
            <person name="Kohler A."/>
            <person name="Barry K."/>
            <person name="LaButti K."/>
            <person name="Morin E."/>
            <person name="Salamov A."/>
            <person name="Lipzen A."/>
            <person name="Mereny Z."/>
            <person name="Hegedus B."/>
            <person name="Baldrian P."/>
            <person name="Stursova M."/>
            <person name="Weitz H."/>
            <person name="Taylor A."/>
            <person name="Grigoriev I.V."/>
            <person name="Nagy L.G."/>
            <person name="Martin F."/>
            <person name="Kauserud H."/>
        </authorList>
    </citation>
    <scope>NUCLEOTIDE SEQUENCE</scope>
    <source>
        <strain evidence="1">9284</strain>
    </source>
</reference>
<gene>
    <name evidence="1" type="ORF">FB45DRAFT_890952</name>
</gene>
<sequence>MASTTVNTTVRIEQTVVVNHTENQVRLQRLEGMMARVLCEEKFGQNIMNQTMKIISADTEHATLDLIDHIHLNADDIPAIGAPHFAQPTSSRNVLYDILGMIILCNNPGQFELQWRDIKFGVGVDLGQIYRTSEAICWDNWALKMFTHVAELGWAAQMGPWILWMQDKLAVEHNNQGNYALSLQTSEQGLQTWSALQLDCQRTYVEESGCAIVAARVAHMLSDSLLKLRQTDRLSEAIAIAQEAVALSQPLMKQLNLSADRQIQQWTPEEFVACISFNSLVVLGRALASSNQHIEAFEATKKGFSILPALHFSGYMLKPDGESVDGFIHQLCNLAEADQLSISMLADTIILFRDLVHLCPESFSALFLHLIGAYLYLTQPDSIIDMRGLRIFLEQANSKKTLGDKVPTLSLHAGNHLNLCQGVSVEEIIQIYLNTKFAGLFINNLIQDVFHLGSHDAIAALYHTGSSLTGSTLNPDSEYMWLVLLRMMEPVFRAVPPSEHKIFLDVMESLLVHWKREAELALCWCYWWAGSLDEAWAKLDKHTKQYAGSHTDLAFEVREKQSLYFRILYDMGELQKAINFVASASDPEGHRTLWKFQHLLDQIRILTRTLRNKEALFLLQHQRD</sequence>
<dbReference type="EMBL" id="JARKIF010000002">
    <property type="protein sequence ID" value="KAJ7646634.1"/>
    <property type="molecule type" value="Genomic_DNA"/>
</dbReference>
<keyword evidence="2" id="KW-1185">Reference proteome</keyword>
<feature type="non-terminal residue" evidence="1">
    <location>
        <position position="624"/>
    </location>
</feature>
<protein>
    <submittedName>
        <fullName evidence="1">Uncharacterized protein</fullName>
    </submittedName>
</protein>
<dbReference type="AlphaFoldDB" id="A0AAD7CDV3"/>
<accession>A0AAD7CDV3</accession>
<comment type="caution">
    <text evidence="1">The sequence shown here is derived from an EMBL/GenBank/DDBJ whole genome shotgun (WGS) entry which is preliminary data.</text>
</comment>
<organism evidence="1 2">
    <name type="scientific">Roridomyces roridus</name>
    <dbReference type="NCBI Taxonomy" id="1738132"/>
    <lineage>
        <taxon>Eukaryota</taxon>
        <taxon>Fungi</taxon>
        <taxon>Dikarya</taxon>
        <taxon>Basidiomycota</taxon>
        <taxon>Agaricomycotina</taxon>
        <taxon>Agaricomycetes</taxon>
        <taxon>Agaricomycetidae</taxon>
        <taxon>Agaricales</taxon>
        <taxon>Marasmiineae</taxon>
        <taxon>Mycenaceae</taxon>
        <taxon>Roridomyces</taxon>
    </lineage>
</organism>
<evidence type="ECO:0000313" key="2">
    <source>
        <dbReference type="Proteomes" id="UP001221142"/>
    </source>
</evidence>